<accession>A0A7N2RA26</accession>
<dbReference type="EnsemblPlants" id="QL09p003024:mrna">
    <property type="protein sequence ID" value="QL09p003024:mrna"/>
    <property type="gene ID" value="QL09p003024"/>
</dbReference>
<dbReference type="AlphaFoldDB" id="A0A7N2RA26"/>
<feature type="compositionally biased region" description="Polar residues" evidence="1">
    <location>
        <begin position="189"/>
        <end position="198"/>
    </location>
</feature>
<organism evidence="2 3">
    <name type="scientific">Quercus lobata</name>
    <name type="common">Valley oak</name>
    <dbReference type="NCBI Taxonomy" id="97700"/>
    <lineage>
        <taxon>Eukaryota</taxon>
        <taxon>Viridiplantae</taxon>
        <taxon>Streptophyta</taxon>
        <taxon>Embryophyta</taxon>
        <taxon>Tracheophyta</taxon>
        <taxon>Spermatophyta</taxon>
        <taxon>Magnoliopsida</taxon>
        <taxon>eudicotyledons</taxon>
        <taxon>Gunneridae</taxon>
        <taxon>Pentapetalae</taxon>
        <taxon>rosids</taxon>
        <taxon>fabids</taxon>
        <taxon>Fagales</taxon>
        <taxon>Fagaceae</taxon>
        <taxon>Quercus</taxon>
    </lineage>
</organism>
<evidence type="ECO:0000313" key="3">
    <source>
        <dbReference type="Proteomes" id="UP000594261"/>
    </source>
</evidence>
<dbReference type="InterPro" id="IPR032675">
    <property type="entry name" value="LRR_dom_sf"/>
</dbReference>
<dbReference type="SUPFAM" id="SSF52058">
    <property type="entry name" value="L domain-like"/>
    <property type="match status" value="1"/>
</dbReference>
<protein>
    <submittedName>
        <fullName evidence="2">Uncharacterized protein</fullName>
    </submittedName>
</protein>
<feature type="compositionally biased region" description="Acidic residues" evidence="1">
    <location>
        <begin position="171"/>
        <end position="187"/>
    </location>
</feature>
<reference evidence="2 3" key="1">
    <citation type="journal article" date="2016" name="G3 (Bethesda)">
        <title>First Draft Assembly and Annotation of the Genome of a California Endemic Oak Quercus lobata Nee (Fagaceae).</title>
        <authorList>
            <person name="Sork V.L."/>
            <person name="Fitz-Gibbon S.T."/>
            <person name="Puiu D."/>
            <person name="Crepeau M."/>
            <person name="Gugger P.F."/>
            <person name="Sherman R."/>
            <person name="Stevens K."/>
            <person name="Langley C.H."/>
            <person name="Pellegrini M."/>
            <person name="Salzberg S.L."/>
        </authorList>
    </citation>
    <scope>NUCLEOTIDE SEQUENCE [LARGE SCALE GENOMIC DNA]</scope>
    <source>
        <strain evidence="2 3">cv. SW786</strain>
    </source>
</reference>
<evidence type="ECO:0000256" key="1">
    <source>
        <dbReference type="SAM" id="MobiDB-lite"/>
    </source>
</evidence>
<evidence type="ECO:0000313" key="2">
    <source>
        <dbReference type="EnsemblPlants" id="QL09p003024:mrna"/>
    </source>
</evidence>
<feature type="region of interest" description="Disordered" evidence="1">
    <location>
        <begin position="161"/>
        <end position="198"/>
    </location>
</feature>
<dbReference type="InParanoid" id="A0A7N2RA26"/>
<name>A0A7N2RA26_QUELO</name>
<feature type="region of interest" description="Disordered" evidence="1">
    <location>
        <begin position="132"/>
        <end position="151"/>
    </location>
</feature>
<sequence>MGKMEHVSGLHLDGTAITKLPTSMGHLTGLASLNLRDWKNLVYLPRTIFNLKLLKNVDLIGCSKLDKLLEKMRNVESVEELDVSETPYRQIGIKIQTFNSGLVVKKCGVRLVYAKDIEEDLDQTMGQSIKVKRSRDDYDGAGPSGEGSFIDVPNSKRIERLIEFTTHGNSDSEEPSEYLECDEELSDWPESSESVLER</sequence>
<dbReference type="PANTHER" id="PTHR47186:SF63">
    <property type="entry name" value="C-JID DOMAIN-CONTAINING PROTEIN"/>
    <property type="match status" value="1"/>
</dbReference>
<dbReference type="Gramene" id="QL09p003024:mrna">
    <property type="protein sequence ID" value="QL09p003024:mrna"/>
    <property type="gene ID" value="QL09p003024"/>
</dbReference>
<keyword evidence="3" id="KW-1185">Reference proteome</keyword>
<proteinExistence type="predicted"/>
<dbReference type="Proteomes" id="UP000594261">
    <property type="component" value="Chromosome 9"/>
</dbReference>
<dbReference type="EMBL" id="LRBV02000009">
    <property type="status" value="NOT_ANNOTATED_CDS"/>
    <property type="molecule type" value="Genomic_DNA"/>
</dbReference>
<dbReference type="Gene3D" id="3.80.10.10">
    <property type="entry name" value="Ribonuclease Inhibitor"/>
    <property type="match status" value="1"/>
</dbReference>
<reference evidence="2" key="2">
    <citation type="submission" date="2021-01" db="UniProtKB">
        <authorList>
            <consortium name="EnsemblPlants"/>
        </authorList>
    </citation>
    <scope>IDENTIFICATION</scope>
</reference>
<dbReference type="PANTHER" id="PTHR47186">
    <property type="entry name" value="LEUCINE-RICH REPEAT-CONTAINING PROTEIN 57"/>
    <property type="match status" value="1"/>
</dbReference>